<sequence length="179" mass="20583">MEAVFDNKSNVLNAHIRAAHDNSVLYTLRTNFGYRGRKDTILCDANPAPGAPSATVGVIHWQDKSLEIMGHRKPCADLKRQAGKFFNRTKHWRWAQDRKDYQILYDDEEWKATLNQNMLIAGRFCVPRPHLFSKQPPTLLHLTQTALAEDEIFLILVFIYCETKRQDRTNSSIGDPGGW</sequence>
<evidence type="ECO:0000313" key="3">
    <source>
        <dbReference type="Proteomes" id="UP000613580"/>
    </source>
</evidence>
<name>A0A8H6TKF9_MYCCL</name>
<dbReference type="EMBL" id="JACAZE010000003">
    <property type="protein sequence ID" value="KAF7318906.1"/>
    <property type="molecule type" value="Genomic_DNA"/>
</dbReference>
<evidence type="ECO:0000313" key="2">
    <source>
        <dbReference type="EMBL" id="KAF7318906.1"/>
    </source>
</evidence>
<organism evidence="2 3">
    <name type="scientific">Mycena chlorophos</name>
    <name type="common">Agaric fungus</name>
    <name type="synonym">Agaricus chlorophos</name>
    <dbReference type="NCBI Taxonomy" id="658473"/>
    <lineage>
        <taxon>Eukaryota</taxon>
        <taxon>Fungi</taxon>
        <taxon>Dikarya</taxon>
        <taxon>Basidiomycota</taxon>
        <taxon>Agaricomycotina</taxon>
        <taxon>Agaricomycetes</taxon>
        <taxon>Agaricomycetidae</taxon>
        <taxon>Agaricales</taxon>
        <taxon>Marasmiineae</taxon>
        <taxon>Mycenaceae</taxon>
        <taxon>Mycena</taxon>
    </lineage>
</organism>
<accession>A0A8H6TKF9</accession>
<keyword evidence="3" id="KW-1185">Reference proteome</keyword>
<protein>
    <recommendedName>
        <fullName evidence="1">DUF6593 domain-containing protein</fullName>
    </recommendedName>
</protein>
<evidence type="ECO:0000259" key="1">
    <source>
        <dbReference type="Pfam" id="PF20236"/>
    </source>
</evidence>
<dbReference type="Pfam" id="PF20236">
    <property type="entry name" value="DUF6593"/>
    <property type="match status" value="1"/>
</dbReference>
<gene>
    <name evidence="2" type="ORF">HMN09_00226400</name>
</gene>
<dbReference type="OrthoDB" id="2989558at2759"/>
<comment type="caution">
    <text evidence="2">The sequence shown here is derived from an EMBL/GenBank/DDBJ whole genome shotgun (WGS) entry which is preliminary data.</text>
</comment>
<proteinExistence type="predicted"/>
<reference evidence="2" key="1">
    <citation type="submission" date="2020-05" db="EMBL/GenBank/DDBJ databases">
        <title>Mycena genomes resolve the evolution of fungal bioluminescence.</title>
        <authorList>
            <person name="Tsai I.J."/>
        </authorList>
    </citation>
    <scope>NUCLEOTIDE SEQUENCE</scope>
    <source>
        <strain evidence="2">110903Hualien_Pintung</strain>
    </source>
</reference>
<dbReference type="InterPro" id="IPR046528">
    <property type="entry name" value="DUF6593"/>
</dbReference>
<dbReference type="AlphaFoldDB" id="A0A8H6TKF9"/>
<dbReference type="Proteomes" id="UP000613580">
    <property type="component" value="Unassembled WGS sequence"/>
</dbReference>
<feature type="domain" description="DUF6593" evidence="1">
    <location>
        <begin position="10"/>
        <end position="167"/>
    </location>
</feature>